<dbReference type="PANTHER" id="PTHR10677">
    <property type="entry name" value="UBIQUILIN"/>
    <property type="match status" value="1"/>
</dbReference>
<evidence type="ECO:0000313" key="4">
    <source>
        <dbReference type="Proteomes" id="UP000078348"/>
    </source>
</evidence>
<dbReference type="InterPro" id="IPR015496">
    <property type="entry name" value="Ubiquilin"/>
</dbReference>
<dbReference type="PROSITE" id="PS50053">
    <property type="entry name" value="UBIQUITIN_2"/>
    <property type="match status" value="1"/>
</dbReference>
<dbReference type="GO" id="GO:0031593">
    <property type="term" value="F:polyubiquitin modification-dependent protein binding"/>
    <property type="evidence" value="ECO:0007669"/>
    <property type="project" value="TreeGrafter"/>
</dbReference>
<proteinExistence type="predicted"/>
<reference evidence="3 4" key="1">
    <citation type="submission" date="2016-05" db="EMBL/GenBank/DDBJ databases">
        <title>Nuclear genome of Blastocystis sp. subtype 1 NandII.</title>
        <authorList>
            <person name="Gentekaki E."/>
            <person name="Curtis B."/>
            <person name="Stairs C."/>
            <person name="Eme L."/>
            <person name="Herman E."/>
            <person name="Klimes V."/>
            <person name="Arias M.C."/>
            <person name="Elias M."/>
            <person name="Hilliou F."/>
            <person name="Klute M."/>
            <person name="Malik S.-B."/>
            <person name="Pightling A."/>
            <person name="Rachubinski R."/>
            <person name="Salas D."/>
            <person name="Schlacht A."/>
            <person name="Suga H."/>
            <person name="Archibald J."/>
            <person name="Ball S.G."/>
            <person name="Clark G."/>
            <person name="Dacks J."/>
            <person name="Van Der Giezen M."/>
            <person name="Tsaousis A."/>
            <person name="Roger A."/>
        </authorList>
    </citation>
    <scope>NUCLEOTIDE SEQUENCE [LARGE SCALE GENOMIC DNA]</scope>
    <source>
        <strain evidence="4">ATCC 50177 / NandII</strain>
    </source>
</reference>
<comment type="caution">
    <text evidence="3">The sequence shown here is derived from an EMBL/GenBank/DDBJ whole genome shotgun (WGS) entry which is preliminary data.</text>
</comment>
<feature type="region of interest" description="Disordered" evidence="1">
    <location>
        <begin position="303"/>
        <end position="332"/>
    </location>
</feature>
<dbReference type="InterPro" id="IPR000626">
    <property type="entry name" value="Ubiquitin-like_dom"/>
</dbReference>
<dbReference type="SUPFAM" id="SSF54236">
    <property type="entry name" value="Ubiquitin-like"/>
    <property type="match status" value="1"/>
</dbReference>
<name>A0A196S936_BLAHN</name>
<gene>
    <name evidence="3" type="ORF">AV274_5471</name>
</gene>
<dbReference type="STRING" id="478820.A0A196S936"/>
<dbReference type="PRINTS" id="PR00348">
    <property type="entry name" value="UBIQUITIN"/>
</dbReference>
<evidence type="ECO:0000259" key="2">
    <source>
        <dbReference type="PROSITE" id="PS50053"/>
    </source>
</evidence>
<evidence type="ECO:0000313" key="3">
    <source>
        <dbReference type="EMBL" id="OAO12871.1"/>
    </source>
</evidence>
<dbReference type="EMBL" id="LXWW01000506">
    <property type="protein sequence ID" value="OAO12871.1"/>
    <property type="molecule type" value="Genomic_DNA"/>
</dbReference>
<accession>A0A196S936</accession>
<dbReference type="InterPro" id="IPR029071">
    <property type="entry name" value="Ubiquitin-like_domsf"/>
</dbReference>
<dbReference type="GO" id="GO:0005829">
    <property type="term" value="C:cytosol"/>
    <property type="evidence" value="ECO:0007669"/>
    <property type="project" value="TreeGrafter"/>
</dbReference>
<sequence length="411" mass="46924">MKICEGSLSVVEVDVMPSDTVEETRSRIAKAMNCPADCIRLIFMGRLLQNGYPLSYYGVKEDSILHVVRSLINDTKYERIMEENPRKEEIELPSPTSPAEVKECEYGMTVIDSIVKHILGQELLQTGSTFKIDSFEEVHYALSSHPNLLNIIFQSPLVQDVMKDLDLVRTLLTTNPMIIRFNELNPGFNKLLHDDHYLLDVINLLSDPNSYIDYPKTKQLIVEKVESYLGFPVQFSVEYNRRMSAINESVEQESALHESRTRPFHFASLKHLSDFSRKGKVQTLWHPSHLRITRIRNGLRHAPEAHGDSASAVPNLWQEDGGSGTASSQRQDRNDHIRLLCQIASNRPDIVVAYMKKTPIYKEIEKFNPGLAPIVLNPSRLKILSKPEMIRSLIHMDQVVEHINTCPEKRA</sequence>
<dbReference type="CDD" id="cd17039">
    <property type="entry name" value="Ubl_ubiquitin_like"/>
    <property type="match status" value="1"/>
</dbReference>
<dbReference type="PANTHER" id="PTHR10677:SF3">
    <property type="entry name" value="FI07626P-RELATED"/>
    <property type="match status" value="1"/>
</dbReference>
<dbReference type="SMART" id="SM00213">
    <property type="entry name" value="UBQ"/>
    <property type="match status" value="1"/>
</dbReference>
<dbReference type="Proteomes" id="UP000078348">
    <property type="component" value="Unassembled WGS sequence"/>
</dbReference>
<protein>
    <submittedName>
        <fullName evidence="3">Ubiquilin</fullName>
    </submittedName>
</protein>
<dbReference type="InterPro" id="IPR019956">
    <property type="entry name" value="Ubiquitin_dom"/>
</dbReference>
<dbReference type="OrthoDB" id="267397at2759"/>
<organism evidence="3 4">
    <name type="scientific">Blastocystis sp. subtype 1 (strain ATCC 50177 / NandII)</name>
    <dbReference type="NCBI Taxonomy" id="478820"/>
    <lineage>
        <taxon>Eukaryota</taxon>
        <taxon>Sar</taxon>
        <taxon>Stramenopiles</taxon>
        <taxon>Bigyra</taxon>
        <taxon>Opalozoa</taxon>
        <taxon>Opalinata</taxon>
        <taxon>Blastocystidae</taxon>
        <taxon>Blastocystis</taxon>
    </lineage>
</organism>
<dbReference type="Pfam" id="PF00240">
    <property type="entry name" value="ubiquitin"/>
    <property type="match status" value="1"/>
</dbReference>
<dbReference type="Pfam" id="PF23195">
    <property type="entry name" value="UBQLN1"/>
    <property type="match status" value="1"/>
</dbReference>
<dbReference type="Gene3D" id="3.10.20.90">
    <property type="entry name" value="Phosphatidylinositol 3-kinase Catalytic Subunit, Chain A, domain 1"/>
    <property type="match status" value="1"/>
</dbReference>
<evidence type="ECO:0000256" key="1">
    <source>
        <dbReference type="SAM" id="MobiDB-lite"/>
    </source>
</evidence>
<dbReference type="GO" id="GO:0006511">
    <property type="term" value="P:ubiquitin-dependent protein catabolic process"/>
    <property type="evidence" value="ECO:0007669"/>
    <property type="project" value="TreeGrafter"/>
</dbReference>
<feature type="domain" description="Ubiquitin-like" evidence="2">
    <location>
        <begin position="1"/>
        <end position="74"/>
    </location>
</feature>
<keyword evidence="4" id="KW-1185">Reference proteome</keyword>
<dbReference type="AlphaFoldDB" id="A0A196S936"/>